<evidence type="ECO:0000313" key="2">
    <source>
        <dbReference type="EMBL" id="RZC80897.1"/>
    </source>
</evidence>
<evidence type="ECO:0000259" key="1">
    <source>
        <dbReference type="Pfam" id="PF00134"/>
    </source>
</evidence>
<reference evidence="2 3" key="1">
    <citation type="journal article" date="2018" name="Science">
        <title>The opium poppy genome and morphinan production.</title>
        <authorList>
            <person name="Guo L."/>
            <person name="Winzer T."/>
            <person name="Yang X."/>
            <person name="Li Y."/>
            <person name="Ning Z."/>
            <person name="He Z."/>
            <person name="Teodor R."/>
            <person name="Lu Y."/>
            <person name="Bowser T.A."/>
            <person name="Graham I.A."/>
            <person name="Ye K."/>
        </authorList>
    </citation>
    <scope>NUCLEOTIDE SEQUENCE [LARGE SCALE GENOMIC DNA]</scope>
    <source>
        <strain evidence="3">cv. HN1</strain>
        <tissue evidence="2">Leaves</tissue>
    </source>
</reference>
<dbReference type="STRING" id="3469.A0A4Y7L7H9"/>
<dbReference type="PANTHER" id="PTHR10026">
    <property type="entry name" value="CYCLIN"/>
    <property type="match status" value="1"/>
</dbReference>
<dbReference type="Gene3D" id="1.10.472.10">
    <property type="entry name" value="Cyclin-like"/>
    <property type="match status" value="1"/>
</dbReference>
<dbReference type="Proteomes" id="UP000316621">
    <property type="component" value="Chromosome 10"/>
</dbReference>
<accession>A0A4Y7L7H9</accession>
<dbReference type="GO" id="GO:0016538">
    <property type="term" value="F:cyclin-dependent protein serine/threonine kinase regulator activity"/>
    <property type="evidence" value="ECO:0007669"/>
    <property type="project" value="InterPro"/>
</dbReference>
<name>A0A4Y7L7H9_PAPSO</name>
<dbReference type="Pfam" id="PF00134">
    <property type="entry name" value="Cyclin_N"/>
    <property type="match status" value="1"/>
</dbReference>
<dbReference type="Gramene" id="RZC80897">
    <property type="protein sequence ID" value="RZC80897"/>
    <property type="gene ID" value="C5167_043482"/>
</dbReference>
<dbReference type="EMBL" id="CM010724">
    <property type="protein sequence ID" value="RZC80897.1"/>
    <property type="molecule type" value="Genomic_DNA"/>
</dbReference>
<dbReference type="InterPro" id="IPR006671">
    <property type="entry name" value="Cyclin_N"/>
</dbReference>
<keyword evidence="3" id="KW-1185">Reference proteome</keyword>
<protein>
    <recommendedName>
        <fullName evidence="1">Cyclin N-terminal domain-containing protein</fullName>
    </recommendedName>
</protein>
<gene>
    <name evidence="2" type="ORF">C5167_043482</name>
</gene>
<sequence>MRSRDCPHQERMVSILSEKHIFLISTAVLFLAAKSEETPCPLNNDWFEQYRERVIDAENIILRTLDFELNVEHPYDPLTSVLNKLGLSQTDLHKNSVLTL</sequence>
<evidence type="ECO:0000313" key="3">
    <source>
        <dbReference type="Proteomes" id="UP000316621"/>
    </source>
</evidence>
<dbReference type="GO" id="GO:0006357">
    <property type="term" value="P:regulation of transcription by RNA polymerase II"/>
    <property type="evidence" value="ECO:0007669"/>
    <property type="project" value="InterPro"/>
</dbReference>
<dbReference type="AlphaFoldDB" id="A0A4Y7L7H9"/>
<dbReference type="SUPFAM" id="SSF47954">
    <property type="entry name" value="Cyclin-like"/>
    <property type="match status" value="1"/>
</dbReference>
<proteinExistence type="predicted"/>
<dbReference type="InterPro" id="IPR036915">
    <property type="entry name" value="Cyclin-like_sf"/>
</dbReference>
<dbReference type="InterPro" id="IPR043198">
    <property type="entry name" value="Cyclin/Ssn8"/>
</dbReference>
<feature type="domain" description="Cyclin N-terminal" evidence="1">
    <location>
        <begin position="15"/>
        <end position="70"/>
    </location>
</feature>
<organism evidence="2 3">
    <name type="scientific">Papaver somniferum</name>
    <name type="common">Opium poppy</name>
    <dbReference type="NCBI Taxonomy" id="3469"/>
    <lineage>
        <taxon>Eukaryota</taxon>
        <taxon>Viridiplantae</taxon>
        <taxon>Streptophyta</taxon>
        <taxon>Embryophyta</taxon>
        <taxon>Tracheophyta</taxon>
        <taxon>Spermatophyta</taxon>
        <taxon>Magnoliopsida</taxon>
        <taxon>Ranunculales</taxon>
        <taxon>Papaveraceae</taxon>
        <taxon>Papaveroideae</taxon>
        <taxon>Papaver</taxon>
    </lineage>
</organism>